<proteinExistence type="inferred from homology"/>
<dbReference type="InterPro" id="IPR058637">
    <property type="entry name" value="YknX-like_C"/>
</dbReference>
<keyword evidence="2" id="KW-0175">Coiled coil</keyword>
<evidence type="ECO:0000313" key="6">
    <source>
        <dbReference type="EMBL" id="CAG7630336.1"/>
    </source>
</evidence>
<dbReference type="Pfam" id="PF25989">
    <property type="entry name" value="YknX_C"/>
    <property type="match status" value="1"/>
</dbReference>
<keyword evidence="7" id="KW-1185">Reference proteome</keyword>
<feature type="signal peptide" evidence="3">
    <location>
        <begin position="1"/>
        <end position="22"/>
    </location>
</feature>
<dbReference type="Pfam" id="PF25954">
    <property type="entry name" value="Beta-barrel_RND_2"/>
    <property type="match status" value="1"/>
</dbReference>
<feature type="domain" description="CusB-like beta-barrel" evidence="4">
    <location>
        <begin position="265"/>
        <end position="338"/>
    </location>
</feature>
<dbReference type="RefSeq" id="WP_218097986.1">
    <property type="nucleotide sequence ID" value="NZ_CAJVCE010000004.1"/>
</dbReference>
<dbReference type="EMBL" id="CAJVCE010000004">
    <property type="protein sequence ID" value="CAG7630336.1"/>
    <property type="molecule type" value="Genomic_DNA"/>
</dbReference>
<dbReference type="InterPro" id="IPR058792">
    <property type="entry name" value="Beta-barrel_RND_2"/>
</dbReference>
<dbReference type="NCBIfam" id="TIGR01730">
    <property type="entry name" value="RND_mfp"/>
    <property type="match status" value="1"/>
</dbReference>
<feature type="domain" description="YknX-like C-terminal permuted SH3-like" evidence="5">
    <location>
        <begin position="344"/>
        <end position="410"/>
    </location>
</feature>
<protein>
    <recommendedName>
        <fullName evidence="8">Efflux RND transporter periplasmic adaptor subunit</fullName>
    </recommendedName>
</protein>
<keyword evidence="3" id="KW-0732">Signal</keyword>
<feature type="chain" id="PRO_5046294275" description="Efflux RND transporter periplasmic adaptor subunit" evidence="3">
    <location>
        <begin position="23"/>
        <end position="413"/>
    </location>
</feature>
<evidence type="ECO:0000256" key="3">
    <source>
        <dbReference type="SAM" id="SignalP"/>
    </source>
</evidence>
<feature type="coiled-coil region" evidence="2">
    <location>
        <begin position="110"/>
        <end position="200"/>
    </location>
</feature>
<evidence type="ECO:0000256" key="2">
    <source>
        <dbReference type="SAM" id="Coils"/>
    </source>
</evidence>
<reference evidence="6 7" key="1">
    <citation type="submission" date="2021-06" db="EMBL/GenBank/DDBJ databases">
        <authorList>
            <person name="Criscuolo A."/>
        </authorList>
    </citation>
    <scope>NUCLEOTIDE SEQUENCE [LARGE SCALE GENOMIC DNA]</scope>
    <source>
        <strain evidence="7">CIP 111802</strain>
    </source>
</reference>
<dbReference type="PANTHER" id="PTHR30469">
    <property type="entry name" value="MULTIDRUG RESISTANCE PROTEIN MDTA"/>
    <property type="match status" value="1"/>
</dbReference>
<organism evidence="6 7">
    <name type="scientific">Paenibacillus allorhizosphaerae</name>
    <dbReference type="NCBI Taxonomy" id="2849866"/>
    <lineage>
        <taxon>Bacteria</taxon>
        <taxon>Bacillati</taxon>
        <taxon>Bacillota</taxon>
        <taxon>Bacilli</taxon>
        <taxon>Bacillales</taxon>
        <taxon>Paenibacillaceae</taxon>
        <taxon>Paenibacillus</taxon>
    </lineage>
</organism>
<comment type="caution">
    <text evidence="6">The sequence shown here is derived from an EMBL/GenBank/DDBJ whole genome shotgun (WGS) entry which is preliminary data.</text>
</comment>
<comment type="similarity">
    <text evidence="1">Belongs to the membrane fusion protein (MFP) (TC 8.A.1) family.</text>
</comment>
<evidence type="ECO:0000313" key="7">
    <source>
        <dbReference type="Proteomes" id="UP000730618"/>
    </source>
</evidence>
<name>A0ABM8VE68_9BACL</name>
<dbReference type="Proteomes" id="UP000730618">
    <property type="component" value="Unassembled WGS sequence"/>
</dbReference>
<sequence length="413" mass="45188">MNQIFRKAKAAVYAAFMVFMLAGCSATPVTEPLSAGAADTQPKSVKVSKIEKKRIGTPLEQVADVVASVTLDIVTKTPGDVAEILKKRGEPVEQGEVVFRLDPTDMLISREKAEIALQSGQQQLAKAREEWADGKQELHNNIAKAEDNLGNLQKNYGKIRNDYDTGLASKFQVEQLETQVNNAKLDLENMKAKLSTMEKTNPLAAIEQSVQSSAVAIREYDRNLQHMEVKAQVSGVLTDLPIEVGMTLPAAFRAGQSQQLDPIKIKAELTEEAARMVRGKPELSFYVPGQAEKMIAQVRYLADVMSVQSKSYALELEVPNGDRKLKPGMKAQVLLTEEADQLVVSVPTLAVVREGGDAFVFVLNGNIAEKRKVELGRLSDANQEVLSGVKEGEPLIVSGQHQLKDQEKVQPLS</sequence>
<gene>
    <name evidence="6" type="ORF">PAECIP111802_01626</name>
</gene>
<evidence type="ECO:0008006" key="8">
    <source>
        <dbReference type="Google" id="ProtNLM"/>
    </source>
</evidence>
<accession>A0ABM8VE68</accession>
<evidence type="ECO:0000259" key="4">
    <source>
        <dbReference type="Pfam" id="PF25954"/>
    </source>
</evidence>
<dbReference type="PROSITE" id="PS51257">
    <property type="entry name" value="PROKAR_LIPOPROTEIN"/>
    <property type="match status" value="1"/>
</dbReference>
<evidence type="ECO:0000256" key="1">
    <source>
        <dbReference type="ARBA" id="ARBA00009477"/>
    </source>
</evidence>
<dbReference type="InterPro" id="IPR006143">
    <property type="entry name" value="RND_pump_MFP"/>
</dbReference>
<evidence type="ECO:0000259" key="5">
    <source>
        <dbReference type="Pfam" id="PF25989"/>
    </source>
</evidence>